<evidence type="ECO:0000256" key="1">
    <source>
        <dbReference type="SAM" id="SignalP"/>
    </source>
</evidence>
<dbReference type="GO" id="GO:0005549">
    <property type="term" value="F:odorant binding"/>
    <property type="evidence" value="ECO:0007669"/>
    <property type="project" value="InterPro"/>
</dbReference>
<dbReference type="InterPro" id="IPR006170">
    <property type="entry name" value="PBP/GOBP"/>
</dbReference>
<protein>
    <submittedName>
        <fullName evidence="2">Uncharacterized protein</fullName>
    </submittedName>
</protein>
<accession>A0AAN7ZHX9</accession>
<sequence length="147" mass="16573">MNSYIILKKVLILTGIAALAYSQKQLGAEDLGDFSANEMKCIKDHNINVSKVTLLLKQPYIPENDFEMNDFMECTWKLDGLLHNNGSVAWQPFYFYVKGAYIDAVGMTELADFFANDTINHCKDNQGKTPGQVAVLLLNCVIRKLYV</sequence>
<gene>
    <name evidence="2" type="ORF">RI129_002417</name>
</gene>
<feature type="chain" id="PRO_5042986458" evidence="1">
    <location>
        <begin position="23"/>
        <end position="147"/>
    </location>
</feature>
<keyword evidence="1" id="KW-0732">Signal</keyword>
<feature type="signal peptide" evidence="1">
    <location>
        <begin position="1"/>
        <end position="22"/>
    </location>
</feature>
<dbReference type="Gene3D" id="1.10.238.20">
    <property type="entry name" value="Pheromone/general odorant binding protein domain"/>
    <property type="match status" value="1"/>
</dbReference>
<evidence type="ECO:0000313" key="3">
    <source>
        <dbReference type="Proteomes" id="UP001329430"/>
    </source>
</evidence>
<dbReference type="AlphaFoldDB" id="A0AAN7ZHX9"/>
<dbReference type="EMBL" id="JAVRBK010000002">
    <property type="protein sequence ID" value="KAK5647525.1"/>
    <property type="molecule type" value="Genomic_DNA"/>
</dbReference>
<keyword evidence="3" id="KW-1185">Reference proteome</keyword>
<reference evidence="2 3" key="1">
    <citation type="journal article" date="2024" name="Insects">
        <title>An Improved Chromosome-Level Genome Assembly of the Firefly Pyrocoelia pectoralis.</title>
        <authorList>
            <person name="Fu X."/>
            <person name="Meyer-Rochow V.B."/>
            <person name="Ballantyne L."/>
            <person name="Zhu X."/>
        </authorList>
    </citation>
    <scope>NUCLEOTIDE SEQUENCE [LARGE SCALE GENOMIC DNA]</scope>
    <source>
        <strain evidence="2">XCY_ONT2</strain>
    </source>
</reference>
<name>A0AAN7ZHX9_9COLE</name>
<dbReference type="SUPFAM" id="SSF47565">
    <property type="entry name" value="Insect pheromone/odorant-binding proteins"/>
    <property type="match status" value="1"/>
</dbReference>
<dbReference type="Pfam" id="PF01395">
    <property type="entry name" value="PBP_GOBP"/>
    <property type="match status" value="1"/>
</dbReference>
<dbReference type="Proteomes" id="UP001329430">
    <property type="component" value="Chromosome 2"/>
</dbReference>
<organism evidence="2 3">
    <name type="scientific">Pyrocoelia pectoralis</name>
    <dbReference type="NCBI Taxonomy" id="417401"/>
    <lineage>
        <taxon>Eukaryota</taxon>
        <taxon>Metazoa</taxon>
        <taxon>Ecdysozoa</taxon>
        <taxon>Arthropoda</taxon>
        <taxon>Hexapoda</taxon>
        <taxon>Insecta</taxon>
        <taxon>Pterygota</taxon>
        <taxon>Neoptera</taxon>
        <taxon>Endopterygota</taxon>
        <taxon>Coleoptera</taxon>
        <taxon>Polyphaga</taxon>
        <taxon>Elateriformia</taxon>
        <taxon>Elateroidea</taxon>
        <taxon>Lampyridae</taxon>
        <taxon>Lampyrinae</taxon>
        <taxon>Pyrocoelia</taxon>
    </lineage>
</organism>
<dbReference type="InterPro" id="IPR036728">
    <property type="entry name" value="PBP_GOBP_sf"/>
</dbReference>
<comment type="caution">
    <text evidence="2">The sequence shown here is derived from an EMBL/GenBank/DDBJ whole genome shotgun (WGS) entry which is preliminary data.</text>
</comment>
<proteinExistence type="predicted"/>
<evidence type="ECO:0000313" key="2">
    <source>
        <dbReference type="EMBL" id="KAK5647525.1"/>
    </source>
</evidence>